<evidence type="ECO:0000313" key="1">
    <source>
        <dbReference type="EMBL" id="TCD65997.1"/>
    </source>
</evidence>
<dbReference type="STRING" id="92696.A0A4V2MWG8"/>
<organism evidence="1 2">
    <name type="scientific">Steccherinum ochraceum</name>
    <dbReference type="NCBI Taxonomy" id="92696"/>
    <lineage>
        <taxon>Eukaryota</taxon>
        <taxon>Fungi</taxon>
        <taxon>Dikarya</taxon>
        <taxon>Basidiomycota</taxon>
        <taxon>Agaricomycotina</taxon>
        <taxon>Agaricomycetes</taxon>
        <taxon>Polyporales</taxon>
        <taxon>Steccherinaceae</taxon>
        <taxon>Steccherinum</taxon>
    </lineage>
</organism>
<name>A0A4V2MWG8_9APHY</name>
<protein>
    <recommendedName>
        <fullName evidence="3">F-box domain-containing protein</fullName>
    </recommendedName>
</protein>
<dbReference type="Gene3D" id="3.80.10.10">
    <property type="entry name" value="Ribonuclease Inhibitor"/>
    <property type="match status" value="1"/>
</dbReference>
<comment type="caution">
    <text evidence="1">The sequence shown here is derived from an EMBL/GenBank/DDBJ whole genome shotgun (WGS) entry which is preliminary data.</text>
</comment>
<reference evidence="1 2" key="1">
    <citation type="submission" date="2018-11" db="EMBL/GenBank/DDBJ databases">
        <title>Genome assembly of Steccherinum ochraceum LE-BIN_3174, the white-rot fungus of the Steccherinaceae family (The Residual Polyporoid clade, Polyporales, Basidiomycota).</title>
        <authorList>
            <person name="Fedorova T.V."/>
            <person name="Glazunova O.A."/>
            <person name="Landesman E.O."/>
            <person name="Moiseenko K.V."/>
            <person name="Psurtseva N.V."/>
            <person name="Savinova O.S."/>
            <person name="Shakhova N.V."/>
            <person name="Tyazhelova T.V."/>
            <person name="Vasina D.V."/>
        </authorList>
    </citation>
    <scope>NUCLEOTIDE SEQUENCE [LARGE SCALE GENOMIC DNA]</scope>
    <source>
        <strain evidence="1 2">LE-BIN_3174</strain>
    </source>
</reference>
<sequence>MHKIFQVQELVDLVVHNLAVMEVTETYPLTKHPSKAQYRMQSLPPEVKEDVKNLGQVGRIFREPCLDALWYHQDGIRELLRMTYGGKLPHREERQPLGPDDVPIFLFYASRIHELYFSRKFSIMELQLRPSDPSILGASRLDPGTVLFPRLRSLAWMFEGDFLSGDLSLVLDYAGDHLVEIASPAVSRNGPAELFSAMEKRRRSLTHLWLQPEDGQIEADRKATTRFFRTVLPQARNLQELHLDYHFEQFINVWNVLPSFPHLKKISLLSSDSTNLWETLSSSSNVTYGSLRSVTFQVSHASHLCKILRMIRFPNIRELHLMFPAPFAVTRFRSLSLAVTEACASSPLQSFVIDCGSLMFRGEEVVEDPEEARDVLKIDDLRPLLKYKTLEVLQLNVKRPWMLGDRAIQEIVRALGPRLRILELDPEGGWSSKECLTLSGLEYLATHCPRLSKLGLHFVGTPPADVRSVCRHIARSDVRWASALRELSVGCSPLDPASLNDLVLFLSSLFPNLSQITTASRLKPEENEDYEMQWSAKPIPGGVDIELDDEYVEEYVDNFRLYAGWKMVESMVPLLGLARRQERVLMTI</sequence>
<dbReference type="EMBL" id="RWJN01000154">
    <property type="protein sequence ID" value="TCD65997.1"/>
    <property type="molecule type" value="Genomic_DNA"/>
</dbReference>
<dbReference type="AlphaFoldDB" id="A0A4V2MWG8"/>
<keyword evidence="2" id="KW-1185">Reference proteome</keyword>
<evidence type="ECO:0008006" key="3">
    <source>
        <dbReference type="Google" id="ProtNLM"/>
    </source>
</evidence>
<dbReference type="OrthoDB" id="2757320at2759"/>
<dbReference type="Proteomes" id="UP000292702">
    <property type="component" value="Unassembled WGS sequence"/>
</dbReference>
<dbReference type="InterPro" id="IPR032675">
    <property type="entry name" value="LRR_dom_sf"/>
</dbReference>
<accession>A0A4V2MWG8</accession>
<evidence type="ECO:0000313" key="2">
    <source>
        <dbReference type="Proteomes" id="UP000292702"/>
    </source>
</evidence>
<proteinExistence type="predicted"/>
<dbReference type="SUPFAM" id="SSF52047">
    <property type="entry name" value="RNI-like"/>
    <property type="match status" value="1"/>
</dbReference>
<gene>
    <name evidence="1" type="ORF">EIP91_001944</name>
</gene>